<evidence type="ECO:0000256" key="5">
    <source>
        <dbReference type="PROSITE-ProRule" id="PRU00309"/>
    </source>
</evidence>
<evidence type="ECO:0000259" key="6">
    <source>
        <dbReference type="PROSITE" id="PS50950"/>
    </source>
</evidence>
<sequence length="673" mass="77911">MKKGTKKKGKFTKQPKYWVSTVTCSSAVCQVQGCTNRRLNCDNSINFHRLAGNAPDELLKAWSQFCFGVSYKLHCDLEVSSKRPIVVCSLHFEEGAFVNNRPDYESQAYLQLKSDAIPTVKQSEVIGEVVQQGTLVAPEYISRDDETQETFYREDTGEYFVVQRVEGMDLQQEDEGTEYILSDDTDTLVVEGCSQEEEILIDEDNLYVLQEEGDELMEAYDDSIPPLLTFDGRLVSFMEEVLEVICNHMTACEKLEQENLALEEETKRLTERNGQLASTLRRMRSEMNEVYKCFSPIFTPGQMDRIRGRKDPWQKKDFERAMKLKILGPAAYKYLRKHYKFPLPSLRLLEIYESSCSSELEPLYKNMQAFQDIVQGAFINNGPDYESQAYLQLKSDAIPTVKQSEVIGEVVQQGTLVAPEYISRDDETQETFYREDTGEYFVVQRVEGMDLQQEDEGTEYILSDDTDTLVVEGCSQEEEILIDEDNLYVLQDEGDELMEAYDDSIPPLLTFDGRLVSFMEEVREGKEDVKSGIETKRLTERNGQLASTLRRMRSEMNEVYKCFSPIFTPGQMDRIRGRKDPWQKKDFERAMKLKILGPMAYKYLRKHYKFPLPSLRLLEIYESSCSSELEPLYKNMQAFQDIVRQRKCDKTNLKFRKSIHVDSMIIITTKPLK</sequence>
<dbReference type="VEuPathDB" id="VectorBase:LLOJ009735"/>
<dbReference type="EMBL" id="AJWK01033955">
    <property type="status" value="NOT_ANNOTATED_CDS"/>
    <property type="molecule type" value="Genomic_DNA"/>
</dbReference>
<dbReference type="GO" id="GO:0008270">
    <property type="term" value="F:zinc ion binding"/>
    <property type="evidence" value="ECO:0007669"/>
    <property type="project" value="UniProtKB-KW"/>
</dbReference>
<reference evidence="7" key="2">
    <citation type="journal article" date="2020" name="BMC">
        <title>Leishmania infection induces a limited differential gene expression in the sand fly midgut.</title>
        <authorList>
            <person name="Coutinho-Abreu I.V."/>
            <person name="Serafim T.D."/>
            <person name="Meneses C."/>
            <person name="Kamhawi S."/>
            <person name="Oliveira F."/>
            <person name="Valenzuela J.G."/>
        </authorList>
    </citation>
    <scope>NUCLEOTIDE SEQUENCE</scope>
    <source>
        <strain evidence="7">Jacobina</strain>
        <tissue evidence="7">Midgut</tissue>
    </source>
</reference>
<dbReference type="EnsemblMetazoa" id="LLOJ009735-RA">
    <property type="protein sequence ID" value="LLOJ009735-PA"/>
    <property type="gene ID" value="LLOJ009735"/>
</dbReference>
<reference evidence="9" key="1">
    <citation type="submission" date="2012-05" db="EMBL/GenBank/DDBJ databases">
        <title>Whole Genome Assembly of Lutzomyia longipalpis.</title>
        <authorList>
            <person name="Richards S."/>
            <person name="Qu C."/>
            <person name="Dillon R."/>
            <person name="Worley K."/>
            <person name="Scherer S."/>
            <person name="Batterton M."/>
            <person name="Taylor A."/>
            <person name="Hawes A."/>
            <person name="Hernandez B."/>
            <person name="Kovar C."/>
            <person name="Mandapat C."/>
            <person name="Pham C."/>
            <person name="Qu C."/>
            <person name="Jing C."/>
            <person name="Bess C."/>
            <person name="Bandaranaike D."/>
            <person name="Ngo D."/>
            <person name="Ongeri F."/>
            <person name="Arias F."/>
            <person name="Lara F."/>
            <person name="Weissenberger G."/>
            <person name="Kamau G."/>
            <person name="Han H."/>
            <person name="Shen H."/>
            <person name="Dinh H."/>
            <person name="Khalil I."/>
            <person name="Jones J."/>
            <person name="Shafer J."/>
            <person name="Jayaseelan J."/>
            <person name="Quiroz J."/>
            <person name="Blankenburg K."/>
            <person name="Nguyen L."/>
            <person name="Jackson L."/>
            <person name="Francisco L."/>
            <person name="Tang L.-Y."/>
            <person name="Pu L.-L."/>
            <person name="Perales L."/>
            <person name="Lorensuhewa L."/>
            <person name="Munidasa M."/>
            <person name="Coyle M."/>
            <person name="Taylor M."/>
            <person name="Puazo M."/>
            <person name="Firestine M."/>
            <person name="Scheel M."/>
            <person name="Javaid M."/>
            <person name="Wang M."/>
            <person name="Li M."/>
            <person name="Tabassum N."/>
            <person name="Saada N."/>
            <person name="Osuji N."/>
            <person name="Aqrawi P."/>
            <person name="Fu Q."/>
            <person name="Thornton R."/>
            <person name="Raj R."/>
            <person name="Goodspeed R."/>
            <person name="Mata R."/>
            <person name="Najjar R."/>
            <person name="Gubbala S."/>
            <person name="Lee S."/>
            <person name="Denson S."/>
            <person name="Patil S."/>
            <person name="Macmil S."/>
            <person name="Qi S."/>
            <person name="Matskevitch T."/>
            <person name="Palculict T."/>
            <person name="Mathew T."/>
            <person name="Vee V."/>
            <person name="Velamala V."/>
            <person name="Korchina V."/>
            <person name="Cai W."/>
            <person name="Liu W."/>
            <person name="Dai W."/>
            <person name="Zou X."/>
            <person name="Zhu Y."/>
            <person name="Zhang Y."/>
            <person name="Wu Y.-Q."/>
            <person name="Xin Y."/>
            <person name="Nazarath L."/>
            <person name="Kovar C."/>
            <person name="Han Y."/>
            <person name="Muzny D."/>
            <person name="Gibbs R."/>
        </authorList>
    </citation>
    <scope>NUCLEOTIDE SEQUENCE [LARGE SCALE GENOMIC DNA]</scope>
    <source>
        <strain evidence="9">Jacobina</strain>
    </source>
</reference>
<evidence type="ECO:0000313" key="7">
    <source>
        <dbReference type="EMBL" id="MBC1172878.1"/>
    </source>
</evidence>
<dbReference type="Proteomes" id="UP000092461">
    <property type="component" value="Unassembled WGS sequence"/>
</dbReference>
<dbReference type="SMART" id="SM00980">
    <property type="entry name" value="THAP"/>
    <property type="match status" value="1"/>
</dbReference>
<dbReference type="VEuPathDB" id="VectorBase:LLONM1_002251"/>
<evidence type="ECO:0000313" key="8">
    <source>
        <dbReference type="EnsemblMetazoa" id="LLOJ009735-PA"/>
    </source>
</evidence>
<dbReference type="EMBL" id="AJWK01033954">
    <property type="status" value="NOT_ANNOTATED_CDS"/>
    <property type="molecule type" value="Genomic_DNA"/>
</dbReference>
<evidence type="ECO:0000256" key="1">
    <source>
        <dbReference type="ARBA" id="ARBA00022723"/>
    </source>
</evidence>
<evidence type="ECO:0000256" key="3">
    <source>
        <dbReference type="ARBA" id="ARBA00022833"/>
    </source>
</evidence>
<feature type="domain" description="THAP-type" evidence="6">
    <location>
        <begin position="25"/>
        <end position="121"/>
    </location>
</feature>
<dbReference type="InterPro" id="IPR006612">
    <property type="entry name" value="THAP_Znf"/>
</dbReference>
<organism evidence="8 9">
    <name type="scientific">Lutzomyia longipalpis</name>
    <name type="common">Sand fly</name>
    <dbReference type="NCBI Taxonomy" id="7200"/>
    <lineage>
        <taxon>Eukaryota</taxon>
        <taxon>Metazoa</taxon>
        <taxon>Ecdysozoa</taxon>
        <taxon>Arthropoda</taxon>
        <taxon>Hexapoda</taxon>
        <taxon>Insecta</taxon>
        <taxon>Pterygota</taxon>
        <taxon>Neoptera</taxon>
        <taxon>Endopterygota</taxon>
        <taxon>Diptera</taxon>
        <taxon>Nematocera</taxon>
        <taxon>Psychodoidea</taxon>
        <taxon>Psychodidae</taxon>
        <taxon>Lutzomyia</taxon>
        <taxon>Lutzomyia</taxon>
    </lineage>
</organism>
<dbReference type="Pfam" id="PF05485">
    <property type="entry name" value="THAP"/>
    <property type="match status" value="1"/>
</dbReference>
<keyword evidence="4 5" id="KW-0238">DNA-binding</keyword>
<dbReference type="AlphaFoldDB" id="A0A1B0GKY4"/>
<dbReference type="PROSITE" id="PS50950">
    <property type="entry name" value="ZF_THAP"/>
    <property type="match status" value="1"/>
</dbReference>
<keyword evidence="3" id="KW-0862">Zinc</keyword>
<dbReference type="GO" id="GO:0003677">
    <property type="term" value="F:DNA binding"/>
    <property type="evidence" value="ECO:0007669"/>
    <property type="project" value="UniProtKB-UniRule"/>
</dbReference>
<evidence type="ECO:0000313" key="9">
    <source>
        <dbReference type="Proteomes" id="UP000092461"/>
    </source>
</evidence>
<dbReference type="SUPFAM" id="SSF57716">
    <property type="entry name" value="Glucocorticoid receptor-like (DNA-binding domain)"/>
    <property type="match status" value="1"/>
</dbReference>
<protein>
    <recommendedName>
        <fullName evidence="6">THAP-type domain-containing protein</fullName>
    </recommendedName>
</protein>
<reference evidence="8" key="3">
    <citation type="submission" date="2020-05" db="UniProtKB">
        <authorList>
            <consortium name="EnsemblMetazoa"/>
        </authorList>
    </citation>
    <scope>IDENTIFICATION</scope>
    <source>
        <strain evidence="8">Jacobina</strain>
    </source>
</reference>
<keyword evidence="1" id="KW-0479">Metal-binding</keyword>
<proteinExistence type="predicted"/>
<name>A0A1B0GKY4_LUTLO</name>
<keyword evidence="9" id="KW-1185">Reference proteome</keyword>
<keyword evidence="2 5" id="KW-0863">Zinc-finger</keyword>
<evidence type="ECO:0000256" key="2">
    <source>
        <dbReference type="ARBA" id="ARBA00022771"/>
    </source>
</evidence>
<evidence type="ECO:0000256" key="4">
    <source>
        <dbReference type="ARBA" id="ARBA00023125"/>
    </source>
</evidence>
<accession>A0A1B0GKY4</accession>
<dbReference type="EMBL" id="GITU01004175">
    <property type="protein sequence ID" value="MBC1172878.1"/>
    <property type="molecule type" value="Transcribed_RNA"/>
</dbReference>